<evidence type="ECO:0000313" key="2">
    <source>
        <dbReference type="Proteomes" id="UP000249402"/>
    </source>
</evidence>
<reference evidence="1 2" key="1">
    <citation type="submission" date="2018-02" db="EMBL/GenBank/DDBJ databases">
        <title>The genomes of Aspergillus section Nigri reveals drivers in fungal speciation.</title>
        <authorList>
            <consortium name="DOE Joint Genome Institute"/>
            <person name="Vesth T.C."/>
            <person name="Nybo J."/>
            <person name="Theobald S."/>
            <person name="Brandl J."/>
            <person name="Frisvad J.C."/>
            <person name="Nielsen K.F."/>
            <person name="Lyhne E.K."/>
            <person name="Kogle M.E."/>
            <person name="Kuo A."/>
            <person name="Riley R."/>
            <person name="Clum A."/>
            <person name="Nolan M."/>
            <person name="Lipzen A."/>
            <person name="Salamov A."/>
            <person name="Henrissat B."/>
            <person name="Wiebenga A."/>
            <person name="De vries R.P."/>
            <person name="Grigoriev I.V."/>
            <person name="Mortensen U.H."/>
            <person name="Andersen M.R."/>
            <person name="Baker S.E."/>
        </authorList>
    </citation>
    <scope>NUCLEOTIDE SEQUENCE [LARGE SCALE GENOMIC DNA]</scope>
    <source>
        <strain evidence="1 2">CBS 121593</strain>
    </source>
</reference>
<dbReference type="GeneID" id="37229157"/>
<dbReference type="AlphaFoldDB" id="A0A395H5Z8"/>
<keyword evidence="2" id="KW-1185">Reference proteome</keyword>
<gene>
    <name evidence="1" type="ORF">BO80DRAFT_501618</name>
</gene>
<accession>A0A395H5Z8</accession>
<dbReference type="RefSeq" id="XP_025576021.1">
    <property type="nucleotide sequence ID" value="XM_025724292.1"/>
</dbReference>
<sequence>MTATVRSLLGTFNPQPMDIDTNPTLSSKQWTEDFPPFEQQYVRVWAPTVSAVEEFLGPGRDTPSGADGVGLETVAHVLNTYPQVVSSEGDVTRDFDQNIIVPVALAFSGHSAWSSPSPGVQAVPGAPTLWSRSLVGAKRVSSSTRTVDYQMTMSHVERSLERPAMIGEMKKPRVIRRKEWTFEEEASGTTIRLAQELRAYACEYRCPQVFVFDMKTLVLVQFRALRVEDISAEDCPVDICVIPRDYDPNIPDQCTMQFALYRLAWRGWVRLCATLECREDRRPGEYVRVPTHLNHGGLTRKYEYWSGTPIWVDHYGRQYLAHPSGCRRDFVYRSRPRPNGTAETQGFWVWRSQDGLIEDTPNAFISGY</sequence>
<name>A0A395H5Z8_9EURO</name>
<proteinExistence type="predicted"/>
<organism evidence="1 2">
    <name type="scientific">Aspergillus ibericus CBS 121593</name>
    <dbReference type="NCBI Taxonomy" id="1448316"/>
    <lineage>
        <taxon>Eukaryota</taxon>
        <taxon>Fungi</taxon>
        <taxon>Dikarya</taxon>
        <taxon>Ascomycota</taxon>
        <taxon>Pezizomycotina</taxon>
        <taxon>Eurotiomycetes</taxon>
        <taxon>Eurotiomycetidae</taxon>
        <taxon>Eurotiales</taxon>
        <taxon>Aspergillaceae</taxon>
        <taxon>Aspergillus</taxon>
        <taxon>Aspergillus subgen. Circumdati</taxon>
    </lineage>
</organism>
<protein>
    <submittedName>
        <fullName evidence="1">Uncharacterized protein</fullName>
    </submittedName>
</protein>
<dbReference type="VEuPathDB" id="FungiDB:BO80DRAFT_501618"/>
<evidence type="ECO:0000313" key="1">
    <source>
        <dbReference type="EMBL" id="RAL01694.1"/>
    </source>
</evidence>
<dbReference type="EMBL" id="KZ824434">
    <property type="protein sequence ID" value="RAL01694.1"/>
    <property type="molecule type" value="Genomic_DNA"/>
</dbReference>
<dbReference type="Proteomes" id="UP000249402">
    <property type="component" value="Unassembled WGS sequence"/>
</dbReference>
<dbReference type="OrthoDB" id="4317186at2759"/>